<dbReference type="CDD" id="cd06261">
    <property type="entry name" value="TM_PBP2"/>
    <property type="match status" value="1"/>
</dbReference>
<sequence length="239" mass="24938">MAGHGGQRAALCRPARGRPVLGAVLDAVFGNLPGYAQGFGQTLLLFVVSGVAALILGTIIAMLRISPVASARGFATVYTELIRNVPLPLVFAFCAFVLPYLGSRLPYLVAAFLALAVYTSPFIAEALRSGVNGVPVGQAEAARSLGLGFGQTVGLIILPQAFRTTVPPVLNVLIALVKNTSVASGFFVAELLTFGKQLANARGDAVIPVLLGIAVCYLVITVPLGLVAGRLEKKWAIRR</sequence>
<name>A0ABP8AG01_9MICO</name>
<evidence type="ECO:0000256" key="9">
    <source>
        <dbReference type="RuleBase" id="RU363032"/>
    </source>
</evidence>
<dbReference type="InterPro" id="IPR035906">
    <property type="entry name" value="MetI-like_sf"/>
</dbReference>
<keyword evidence="6" id="KW-0029">Amino-acid transport</keyword>
<dbReference type="InterPro" id="IPR000515">
    <property type="entry name" value="MetI-like"/>
</dbReference>
<comment type="similarity">
    <text evidence="2">Belongs to the binding-protein-dependent transport system permease family. HisMQ subfamily.</text>
</comment>
<dbReference type="PANTHER" id="PTHR30614">
    <property type="entry name" value="MEMBRANE COMPONENT OF AMINO ACID ABC TRANSPORTER"/>
    <property type="match status" value="1"/>
</dbReference>
<keyword evidence="4" id="KW-1003">Cell membrane</keyword>
<evidence type="ECO:0000256" key="5">
    <source>
        <dbReference type="ARBA" id="ARBA00022692"/>
    </source>
</evidence>
<dbReference type="PROSITE" id="PS50928">
    <property type="entry name" value="ABC_TM1"/>
    <property type="match status" value="1"/>
</dbReference>
<evidence type="ECO:0000256" key="8">
    <source>
        <dbReference type="ARBA" id="ARBA00023136"/>
    </source>
</evidence>
<dbReference type="NCBIfam" id="TIGR01726">
    <property type="entry name" value="HEQRo_perm_3TM"/>
    <property type="match status" value="1"/>
</dbReference>
<feature type="transmembrane region" description="Helical" evidence="9">
    <location>
        <begin position="209"/>
        <end position="229"/>
    </location>
</feature>
<dbReference type="Pfam" id="PF00528">
    <property type="entry name" value="BPD_transp_1"/>
    <property type="match status" value="1"/>
</dbReference>
<evidence type="ECO:0000313" key="11">
    <source>
        <dbReference type="EMBL" id="GAA4183346.1"/>
    </source>
</evidence>
<dbReference type="Proteomes" id="UP001500213">
    <property type="component" value="Unassembled WGS sequence"/>
</dbReference>
<dbReference type="Gene3D" id="1.10.3720.10">
    <property type="entry name" value="MetI-like"/>
    <property type="match status" value="1"/>
</dbReference>
<feature type="transmembrane region" description="Helical" evidence="9">
    <location>
        <begin position="107"/>
        <end position="124"/>
    </location>
</feature>
<keyword evidence="3 9" id="KW-0813">Transport</keyword>
<feature type="transmembrane region" description="Helical" evidence="9">
    <location>
        <begin position="43"/>
        <end position="65"/>
    </location>
</feature>
<feature type="transmembrane region" description="Helical" evidence="9">
    <location>
        <begin position="85"/>
        <end position="102"/>
    </location>
</feature>
<accession>A0ABP8AG01</accession>
<proteinExistence type="inferred from homology"/>
<evidence type="ECO:0000256" key="1">
    <source>
        <dbReference type="ARBA" id="ARBA00004651"/>
    </source>
</evidence>
<feature type="domain" description="ABC transmembrane type-1" evidence="10">
    <location>
        <begin position="39"/>
        <end position="228"/>
    </location>
</feature>
<gene>
    <name evidence="11" type="ORF">GCM10022288_02510</name>
</gene>
<evidence type="ECO:0000259" key="10">
    <source>
        <dbReference type="PROSITE" id="PS50928"/>
    </source>
</evidence>
<keyword evidence="7 9" id="KW-1133">Transmembrane helix</keyword>
<evidence type="ECO:0000256" key="3">
    <source>
        <dbReference type="ARBA" id="ARBA00022448"/>
    </source>
</evidence>
<evidence type="ECO:0000256" key="6">
    <source>
        <dbReference type="ARBA" id="ARBA00022970"/>
    </source>
</evidence>
<evidence type="ECO:0000313" key="12">
    <source>
        <dbReference type="Proteomes" id="UP001500213"/>
    </source>
</evidence>
<evidence type="ECO:0000256" key="7">
    <source>
        <dbReference type="ARBA" id="ARBA00022989"/>
    </source>
</evidence>
<evidence type="ECO:0000256" key="2">
    <source>
        <dbReference type="ARBA" id="ARBA00010072"/>
    </source>
</evidence>
<keyword evidence="8 9" id="KW-0472">Membrane</keyword>
<dbReference type="InterPro" id="IPR010065">
    <property type="entry name" value="AA_ABC_transptr_permease_3TM"/>
</dbReference>
<organism evidence="11 12">
    <name type="scientific">Gryllotalpicola kribbensis</name>
    <dbReference type="NCBI Taxonomy" id="993084"/>
    <lineage>
        <taxon>Bacteria</taxon>
        <taxon>Bacillati</taxon>
        <taxon>Actinomycetota</taxon>
        <taxon>Actinomycetes</taxon>
        <taxon>Micrococcales</taxon>
        <taxon>Microbacteriaceae</taxon>
        <taxon>Gryllotalpicola</taxon>
    </lineage>
</organism>
<feature type="transmembrane region" description="Helical" evidence="9">
    <location>
        <begin position="169"/>
        <end position="189"/>
    </location>
</feature>
<dbReference type="SUPFAM" id="SSF161098">
    <property type="entry name" value="MetI-like"/>
    <property type="match status" value="1"/>
</dbReference>
<comment type="subcellular location">
    <subcellularLocation>
        <location evidence="1 9">Cell membrane</location>
        <topology evidence="1 9">Multi-pass membrane protein</topology>
    </subcellularLocation>
</comment>
<comment type="caution">
    <text evidence="11">The sequence shown here is derived from an EMBL/GenBank/DDBJ whole genome shotgun (WGS) entry which is preliminary data.</text>
</comment>
<protein>
    <submittedName>
        <fullName evidence="11">Amino acid ABC transporter permease</fullName>
    </submittedName>
</protein>
<dbReference type="PANTHER" id="PTHR30614:SF37">
    <property type="entry name" value="AMINO-ACID ABC TRANSPORTER PERMEASE PROTEIN YHDX-RELATED"/>
    <property type="match status" value="1"/>
</dbReference>
<keyword evidence="5 9" id="KW-0812">Transmembrane</keyword>
<dbReference type="InterPro" id="IPR043429">
    <property type="entry name" value="ArtM/GltK/GlnP/TcyL/YhdX-like"/>
</dbReference>
<dbReference type="EMBL" id="BAABBX010000002">
    <property type="protein sequence ID" value="GAA4183346.1"/>
    <property type="molecule type" value="Genomic_DNA"/>
</dbReference>
<keyword evidence="12" id="KW-1185">Reference proteome</keyword>
<reference evidence="12" key="1">
    <citation type="journal article" date="2019" name="Int. J. Syst. Evol. Microbiol.">
        <title>The Global Catalogue of Microorganisms (GCM) 10K type strain sequencing project: providing services to taxonomists for standard genome sequencing and annotation.</title>
        <authorList>
            <consortium name="The Broad Institute Genomics Platform"/>
            <consortium name="The Broad Institute Genome Sequencing Center for Infectious Disease"/>
            <person name="Wu L."/>
            <person name="Ma J."/>
        </authorList>
    </citation>
    <scope>NUCLEOTIDE SEQUENCE [LARGE SCALE GENOMIC DNA]</scope>
    <source>
        <strain evidence="12">JCM 17593</strain>
    </source>
</reference>
<evidence type="ECO:0000256" key="4">
    <source>
        <dbReference type="ARBA" id="ARBA00022475"/>
    </source>
</evidence>